<name>A0A7W6MTG0_9HYPH</name>
<dbReference type="AlphaFoldDB" id="A0A7W6MTG0"/>
<organism evidence="1 2">
    <name type="scientific">Allorhizobium taibaishanense</name>
    <dbReference type="NCBI Taxonomy" id="887144"/>
    <lineage>
        <taxon>Bacteria</taxon>
        <taxon>Pseudomonadati</taxon>
        <taxon>Pseudomonadota</taxon>
        <taxon>Alphaproteobacteria</taxon>
        <taxon>Hyphomicrobiales</taxon>
        <taxon>Rhizobiaceae</taxon>
        <taxon>Rhizobium/Agrobacterium group</taxon>
        <taxon>Allorhizobium</taxon>
    </lineage>
</organism>
<gene>
    <name evidence="1" type="ORF">GGQ71_001286</name>
</gene>
<dbReference type="Proteomes" id="UP000544107">
    <property type="component" value="Unassembled WGS sequence"/>
</dbReference>
<dbReference type="RefSeq" id="WP_324615701.1">
    <property type="nucleotide sequence ID" value="NZ_JACIED010000002.1"/>
</dbReference>
<dbReference type="Pfam" id="PF06042">
    <property type="entry name" value="NTP_transf_6"/>
    <property type="match status" value="1"/>
</dbReference>
<evidence type="ECO:0008006" key="3">
    <source>
        <dbReference type="Google" id="ProtNLM"/>
    </source>
</evidence>
<dbReference type="PANTHER" id="PTHR39166:SF1">
    <property type="entry name" value="BLL1166 PROTEIN"/>
    <property type="match status" value="1"/>
</dbReference>
<evidence type="ECO:0000313" key="2">
    <source>
        <dbReference type="Proteomes" id="UP000544107"/>
    </source>
</evidence>
<dbReference type="InterPro" id="IPR009267">
    <property type="entry name" value="NTP_transf_6"/>
</dbReference>
<evidence type="ECO:0000313" key="1">
    <source>
        <dbReference type="EMBL" id="MBB4007023.1"/>
    </source>
</evidence>
<proteinExistence type="predicted"/>
<protein>
    <recommendedName>
        <fullName evidence="3">Nucleotidyltransferase</fullName>
    </recommendedName>
</protein>
<reference evidence="1 2" key="1">
    <citation type="submission" date="2020-08" db="EMBL/GenBank/DDBJ databases">
        <title>Genomic Encyclopedia of Type Strains, Phase IV (KMG-IV): sequencing the most valuable type-strain genomes for metagenomic binning, comparative biology and taxonomic classification.</title>
        <authorList>
            <person name="Goeker M."/>
        </authorList>
    </citation>
    <scope>NUCLEOTIDE SEQUENCE [LARGE SCALE GENOMIC DNA]</scope>
    <source>
        <strain evidence="1 2">DSM 100021</strain>
    </source>
</reference>
<sequence>MMSLSSQQFIEQIKRNDTNRRLLDMLPDLHLPQAMLTAGCLFQTVWNLRSNNPPDWAIRDYDLFYFCDDDLSWEAENAVIQRAKDLLGPLADKVQIRNQARVHLWYLQKFGRTCPPLTSATDGIDRFLIACTKLGICIETGTVYAPNGFEDMENGHLRTNPNNVQPDRFLSKCQDYKARWPWLCIMG</sequence>
<dbReference type="EMBL" id="JACIED010000002">
    <property type="protein sequence ID" value="MBB4007023.1"/>
    <property type="molecule type" value="Genomic_DNA"/>
</dbReference>
<dbReference type="PANTHER" id="PTHR39166">
    <property type="entry name" value="BLL1166 PROTEIN"/>
    <property type="match status" value="1"/>
</dbReference>
<comment type="caution">
    <text evidence="1">The sequence shown here is derived from an EMBL/GenBank/DDBJ whole genome shotgun (WGS) entry which is preliminary data.</text>
</comment>
<accession>A0A7W6MTG0</accession>